<reference evidence="2 3" key="1">
    <citation type="journal article" date="2021" name="G3 (Bethesda)">
        <title>Improved contiguity of the threespine stickleback genome using long-read sequencing.</title>
        <authorList>
            <person name="Nath S."/>
            <person name="Shaw D.E."/>
            <person name="White M.A."/>
        </authorList>
    </citation>
    <scope>NUCLEOTIDE SEQUENCE [LARGE SCALE GENOMIC DNA]</scope>
    <source>
        <strain evidence="2 3">Lake Benthic</strain>
    </source>
</reference>
<organism evidence="2 3">
    <name type="scientific">Gasterosteus aculeatus aculeatus</name>
    <name type="common">three-spined stickleback</name>
    <dbReference type="NCBI Taxonomy" id="481459"/>
    <lineage>
        <taxon>Eukaryota</taxon>
        <taxon>Metazoa</taxon>
        <taxon>Chordata</taxon>
        <taxon>Craniata</taxon>
        <taxon>Vertebrata</taxon>
        <taxon>Euteleostomi</taxon>
        <taxon>Actinopterygii</taxon>
        <taxon>Neopterygii</taxon>
        <taxon>Teleostei</taxon>
        <taxon>Neoteleostei</taxon>
        <taxon>Acanthomorphata</taxon>
        <taxon>Eupercaria</taxon>
        <taxon>Perciformes</taxon>
        <taxon>Cottioidei</taxon>
        <taxon>Gasterosteales</taxon>
        <taxon>Gasterosteidae</taxon>
        <taxon>Gasterosteus</taxon>
    </lineage>
</organism>
<reference evidence="2" key="2">
    <citation type="submission" date="2025-08" db="UniProtKB">
        <authorList>
            <consortium name="Ensembl"/>
        </authorList>
    </citation>
    <scope>IDENTIFICATION</scope>
</reference>
<keyword evidence="3" id="KW-1185">Reference proteome</keyword>
<evidence type="ECO:0000256" key="1">
    <source>
        <dbReference type="SAM" id="MobiDB-lite"/>
    </source>
</evidence>
<protein>
    <submittedName>
        <fullName evidence="2">Uncharacterized protein</fullName>
    </submittedName>
</protein>
<evidence type="ECO:0000313" key="2">
    <source>
        <dbReference type="Ensembl" id="ENSGACP00000067516.1"/>
    </source>
</evidence>
<evidence type="ECO:0000313" key="3">
    <source>
        <dbReference type="Proteomes" id="UP000007635"/>
    </source>
</evidence>
<feature type="region of interest" description="Disordered" evidence="1">
    <location>
        <begin position="52"/>
        <end position="84"/>
    </location>
</feature>
<dbReference type="Proteomes" id="UP000007635">
    <property type="component" value="Chromosome XIV"/>
</dbReference>
<accession>A0AAQ4RUN5</accession>
<sequence>MGVFNGERIINLGLQMCLGKGVISLSRTFDQRSMVWYPQLHLSSYLNLISTNPKASSSAPKHSTNHTKTSPSKPLLGTSRQAHHKTTFFHPSPIHAAPSPRLNVLNLEEEGRLWLGSAGTRQINSK</sequence>
<dbReference type="Ensembl" id="ENSGACT00000055042.1">
    <property type="protein sequence ID" value="ENSGACP00000067516.1"/>
    <property type="gene ID" value="ENSGACG00000023002.1"/>
</dbReference>
<feature type="compositionally biased region" description="Polar residues" evidence="1">
    <location>
        <begin position="52"/>
        <end position="72"/>
    </location>
</feature>
<name>A0AAQ4RUN5_GASAC</name>
<dbReference type="AlphaFoldDB" id="A0AAQ4RUN5"/>
<proteinExistence type="predicted"/>
<reference evidence="2" key="3">
    <citation type="submission" date="2025-09" db="UniProtKB">
        <authorList>
            <consortium name="Ensembl"/>
        </authorList>
    </citation>
    <scope>IDENTIFICATION</scope>
</reference>